<dbReference type="InterPro" id="IPR017871">
    <property type="entry name" value="ABC_transporter-like_CS"/>
</dbReference>
<reference evidence="4 5" key="1">
    <citation type="submission" date="2024-01" db="EMBL/GenBank/DDBJ databases">
        <title>A draft genome for the cacao thread blight pathogen Marasmiellus scandens.</title>
        <authorList>
            <person name="Baruah I.K."/>
            <person name="Leung J."/>
            <person name="Bukari Y."/>
            <person name="Amoako-Attah I."/>
            <person name="Meinhardt L.W."/>
            <person name="Bailey B.A."/>
            <person name="Cohen S.P."/>
        </authorList>
    </citation>
    <scope>NUCLEOTIDE SEQUENCE [LARGE SCALE GENOMIC DNA]</scope>
    <source>
        <strain evidence="4 5">GH-19</strain>
    </source>
</reference>
<dbReference type="InterPro" id="IPR003593">
    <property type="entry name" value="AAA+_ATPase"/>
</dbReference>
<accession>A0ABR1JT54</accession>
<proteinExistence type="predicted"/>
<dbReference type="Pfam" id="PF00005">
    <property type="entry name" value="ABC_tran"/>
    <property type="match status" value="1"/>
</dbReference>
<feature type="domain" description="ABC transporter" evidence="3">
    <location>
        <begin position="345"/>
        <end position="627"/>
    </location>
</feature>
<evidence type="ECO:0000259" key="3">
    <source>
        <dbReference type="PROSITE" id="PS50893"/>
    </source>
</evidence>
<dbReference type="PROSITE" id="PS50893">
    <property type="entry name" value="ABC_TRANSPORTER_2"/>
    <property type="match status" value="1"/>
</dbReference>
<dbReference type="EMBL" id="JBANRG010000005">
    <property type="protein sequence ID" value="KAK7466436.1"/>
    <property type="molecule type" value="Genomic_DNA"/>
</dbReference>
<organism evidence="4 5">
    <name type="scientific">Marasmiellus scandens</name>
    <dbReference type="NCBI Taxonomy" id="2682957"/>
    <lineage>
        <taxon>Eukaryota</taxon>
        <taxon>Fungi</taxon>
        <taxon>Dikarya</taxon>
        <taxon>Basidiomycota</taxon>
        <taxon>Agaricomycotina</taxon>
        <taxon>Agaricomycetes</taxon>
        <taxon>Agaricomycetidae</taxon>
        <taxon>Agaricales</taxon>
        <taxon>Marasmiineae</taxon>
        <taxon>Omphalotaceae</taxon>
        <taxon>Marasmiellus</taxon>
    </lineage>
</organism>
<dbReference type="InterPro" id="IPR039421">
    <property type="entry name" value="Type_1_exporter"/>
</dbReference>
<evidence type="ECO:0000256" key="2">
    <source>
        <dbReference type="ARBA" id="ARBA00022840"/>
    </source>
</evidence>
<keyword evidence="2" id="KW-0067">ATP-binding</keyword>
<dbReference type="SUPFAM" id="SSF52540">
    <property type="entry name" value="P-loop containing nucleoside triphosphate hydrolases"/>
    <property type="match status" value="1"/>
</dbReference>
<gene>
    <name evidence="4" type="ORF">VKT23_005158</name>
</gene>
<dbReference type="SMART" id="SM00382">
    <property type="entry name" value="AAA"/>
    <property type="match status" value="1"/>
</dbReference>
<keyword evidence="5" id="KW-1185">Reference proteome</keyword>
<dbReference type="PANTHER" id="PTHR43394:SF1">
    <property type="entry name" value="ATP-BINDING CASSETTE SUB-FAMILY B MEMBER 10, MITOCHONDRIAL"/>
    <property type="match status" value="1"/>
</dbReference>
<sequence>MVVLIDLIASLIPAMTLWYSSQFLTIVQTAIDHRTVDASLLFRICMGRFVCSGLHIFLGRLKTYLRRPLNFRVGQFYSQRQIHCLARLDVPTFSDPSLKRQTLNVRGASSGIVMNTITRTMGIVTSITQLTSQLGVLIGVLRNQQDAPLLAVISFAYSSFQYITSRRGLVQADVYAATTRDEDYLKMQGILQTLRAEKHRKEIVAGNMWKYMHSEYIRCATKLGEAATEFHQSLTRLSEDTRLLSLSPYMHEILKELPQIVFVLRAVRQPSTIPLSLASLSLITSTVTSFSSRLFALFNSGETVANQWADVRKFYELLHVENHVKDGSDSFPENQKETELAGVEIEFRNVSFKYPDAASYALRNVSFKILPGQLCVIVGTNGSGKSSILKLIMRLYDIDEGEILVDGKDIRTLKLEDLRKVTAVLFQDYSLFPVSVKQNIALGDPSSAFDEDKIIEAAKLGGAHDFITRLPESYDTHLQRPVSDVYCGLPEGTKSLFGREVKYSGLRGRVHAAGRGPEELGLSGGQMQRIALSRTFMRSLVDSQSAIGLLLFDEPSASLDPAAEHDLFERLRNLRGQKTMIFSSHRFGNLTRHAGLILYMNDSAIVESGSHDDLIKQGGEYARIWNLQAQAFLS</sequence>
<dbReference type="PANTHER" id="PTHR43394">
    <property type="entry name" value="ATP-DEPENDENT PERMEASE MDL1, MITOCHONDRIAL"/>
    <property type="match status" value="1"/>
</dbReference>
<dbReference type="InterPro" id="IPR003439">
    <property type="entry name" value="ABC_transporter-like_ATP-bd"/>
</dbReference>
<dbReference type="Gene3D" id="3.40.50.300">
    <property type="entry name" value="P-loop containing nucleotide triphosphate hydrolases"/>
    <property type="match status" value="1"/>
</dbReference>
<evidence type="ECO:0000313" key="5">
    <source>
        <dbReference type="Proteomes" id="UP001498398"/>
    </source>
</evidence>
<protein>
    <recommendedName>
        <fullName evidence="3">ABC transporter domain-containing protein</fullName>
    </recommendedName>
</protein>
<dbReference type="Proteomes" id="UP001498398">
    <property type="component" value="Unassembled WGS sequence"/>
</dbReference>
<name>A0ABR1JT54_9AGAR</name>
<keyword evidence="1" id="KW-0547">Nucleotide-binding</keyword>
<dbReference type="PROSITE" id="PS00211">
    <property type="entry name" value="ABC_TRANSPORTER_1"/>
    <property type="match status" value="1"/>
</dbReference>
<evidence type="ECO:0000313" key="4">
    <source>
        <dbReference type="EMBL" id="KAK7466436.1"/>
    </source>
</evidence>
<evidence type="ECO:0000256" key="1">
    <source>
        <dbReference type="ARBA" id="ARBA00022741"/>
    </source>
</evidence>
<dbReference type="InterPro" id="IPR027417">
    <property type="entry name" value="P-loop_NTPase"/>
</dbReference>
<comment type="caution">
    <text evidence="4">The sequence shown here is derived from an EMBL/GenBank/DDBJ whole genome shotgun (WGS) entry which is preliminary data.</text>
</comment>